<organism evidence="2 3">
    <name type="scientific">Arthrobacter mobilis</name>
    <dbReference type="NCBI Taxonomy" id="2724944"/>
    <lineage>
        <taxon>Bacteria</taxon>
        <taxon>Bacillati</taxon>
        <taxon>Actinomycetota</taxon>
        <taxon>Actinomycetes</taxon>
        <taxon>Micrococcales</taxon>
        <taxon>Micrococcaceae</taxon>
        <taxon>Arthrobacter</taxon>
    </lineage>
</organism>
<evidence type="ECO:0000313" key="3">
    <source>
        <dbReference type="Proteomes" id="UP000544090"/>
    </source>
</evidence>
<dbReference type="EMBL" id="JAAZSQ010000077">
    <property type="protein sequence ID" value="NKX56930.1"/>
    <property type="molecule type" value="Genomic_DNA"/>
</dbReference>
<proteinExistence type="predicted"/>
<dbReference type="AlphaFoldDB" id="A0A7X6QMZ1"/>
<sequence>MSESDGMDEFLDGGMRQSLMIASRIAETLARRRQESQRQQEHQDAQAAHKAQARLT</sequence>
<dbReference type="Proteomes" id="UP000544090">
    <property type="component" value="Unassembled WGS sequence"/>
</dbReference>
<evidence type="ECO:0000313" key="2">
    <source>
        <dbReference type="EMBL" id="NKX56930.1"/>
    </source>
</evidence>
<gene>
    <name evidence="2" type="ORF">HGG74_20915</name>
</gene>
<feature type="non-terminal residue" evidence="2">
    <location>
        <position position="56"/>
    </location>
</feature>
<reference evidence="2 3" key="1">
    <citation type="submission" date="2020-04" db="EMBL/GenBank/DDBJ databases">
        <title>Arthrobacter sp. nov.</title>
        <authorList>
            <person name="Liu S."/>
        </authorList>
    </citation>
    <scope>NUCLEOTIDE SEQUENCE [LARGE SCALE GENOMIC DNA]</scope>
    <source>
        <strain evidence="2 3">E918</strain>
    </source>
</reference>
<keyword evidence="3" id="KW-1185">Reference proteome</keyword>
<name>A0A7X6QMZ1_9MICC</name>
<comment type="caution">
    <text evidence="2">The sequence shown here is derived from an EMBL/GenBank/DDBJ whole genome shotgun (WGS) entry which is preliminary data.</text>
</comment>
<feature type="compositionally biased region" description="Basic and acidic residues" evidence="1">
    <location>
        <begin position="30"/>
        <end position="44"/>
    </location>
</feature>
<feature type="region of interest" description="Disordered" evidence="1">
    <location>
        <begin position="30"/>
        <end position="56"/>
    </location>
</feature>
<protein>
    <submittedName>
        <fullName evidence="2">Uncharacterized protein</fullName>
    </submittedName>
</protein>
<accession>A0A7X6QMZ1</accession>
<feature type="compositionally biased region" description="Low complexity" evidence="1">
    <location>
        <begin position="45"/>
        <end position="56"/>
    </location>
</feature>
<evidence type="ECO:0000256" key="1">
    <source>
        <dbReference type="SAM" id="MobiDB-lite"/>
    </source>
</evidence>